<evidence type="ECO:0000256" key="1">
    <source>
        <dbReference type="SAM" id="Phobius"/>
    </source>
</evidence>
<keyword evidence="3" id="KW-1185">Reference proteome</keyword>
<name>A0A4Q2D9V2_9AGAR</name>
<proteinExistence type="predicted"/>
<feature type="transmembrane region" description="Helical" evidence="1">
    <location>
        <begin position="127"/>
        <end position="149"/>
    </location>
</feature>
<keyword evidence="1" id="KW-1133">Transmembrane helix</keyword>
<dbReference type="EMBL" id="SDEE01000474">
    <property type="protein sequence ID" value="RXW16109.1"/>
    <property type="molecule type" value="Genomic_DNA"/>
</dbReference>
<gene>
    <name evidence="2" type="ORF">EST38_g9741</name>
</gene>
<sequence length="161" mass="16938">MSFTLALDESAVIFCPSPPPVPPSKEAPSPTAVQVVVKAARKDYKNEVAAFAASHGEISKAIQALLMAHLSSAAVPEQVVIEGRVGERTYALRGLPFLPSTTSTIHVAGIDGDCTLSGHAASQRFKLVLDVVVQLFGVGVPFILGFPVFGDLNVFRGLLIV</sequence>
<reference evidence="2 3" key="1">
    <citation type="submission" date="2019-01" db="EMBL/GenBank/DDBJ databases">
        <title>Draft genome sequence of Psathyrella aberdarensis IHI B618.</title>
        <authorList>
            <person name="Buettner E."/>
            <person name="Kellner H."/>
        </authorList>
    </citation>
    <scope>NUCLEOTIDE SEQUENCE [LARGE SCALE GENOMIC DNA]</scope>
    <source>
        <strain evidence="2 3">IHI B618</strain>
    </source>
</reference>
<dbReference type="AlphaFoldDB" id="A0A4Q2D9V2"/>
<dbReference type="Proteomes" id="UP000290288">
    <property type="component" value="Unassembled WGS sequence"/>
</dbReference>
<organism evidence="2 3">
    <name type="scientific">Candolleomyces aberdarensis</name>
    <dbReference type="NCBI Taxonomy" id="2316362"/>
    <lineage>
        <taxon>Eukaryota</taxon>
        <taxon>Fungi</taxon>
        <taxon>Dikarya</taxon>
        <taxon>Basidiomycota</taxon>
        <taxon>Agaricomycotina</taxon>
        <taxon>Agaricomycetes</taxon>
        <taxon>Agaricomycetidae</taxon>
        <taxon>Agaricales</taxon>
        <taxon>Agaricineae</taxon>
        <taxon>Psathyrellaceae</taxon>
        <taxon>Candolleomyces</taxon>
    </lineage>
</organism>
<accession>A0A4Q2D9V2</accession>
<protein>
    <submittedName>
        <fullName evidence="2">Uncharacterized protein</fullName>
    </submittedName>
</protein>
<evidence type="ECO:0000313" key="2">
    <source>
        <dbReference type="EMBL" id="RXW16109.1"/>
    </source>
</evidence>
<evidence type="ECO:0000313" key="3">
    <source>
        <dbReference type="Proteomes" id="UP000290288"/>
    </source>
</evidence>
<comment type="caution">
    <text evidence="2">The sequence shown here is derived from an EMBL/GenBank/DDBJ whole genome shotgun (WGS) entry which is preliminary data.</text>
</comment>
<keyword evidence="1" id="KW-0472">Membrane</keyword>
<keyword evidence="1" id="KW-0812">Transmembrane</keyword>